<accession>A0A0A9BC21</accession>
<reference evidence="2" key="1">
    <citation type="submission" date="2014-09" db="EMBL/GenBank/DDBJ databases">
        <authorList>
            <person name="Magalhaes I.L.F."/>
            <person name="Oliveira U."/>
            <person name="Santos F.R."/>
            <person name="Vidigal T.H.D.A."/>
            <person name="Brescovit A.D."/>
            <person name="Santos A.J."/>
        </authorList>
    </citation>
    <scope>NUCLEOTIDE SEQUENCE</scope>
    <source>
        <tissue evidence="2">Shoot tissue taken approximately 20 cm above the soil surface</tissue>
    </source>
</reference>
<sequence length="22" mass="2444">MSKADCSQRSHPSRLLTTVTPK</sequence>
<dbReference type="EMBL" id="GBRH01238207">
    <property type="protein sequence ID" value="JAD59688.1"/>
    <property type="molecule type" value="Transcribed_RNA"/>
</dbReference>
<feature type="region of interest" description="Disordered" evidence="1">
    <location>
        <begin position="1"/>
        <end position="22"/>
    </location>
</feature>
<evidence type="ECO:0000256" key="1">
    <source>
        <dbReference type="SAM" id="MobiDB-lite"/>
    </source>
</evidence>
<dbReference type="AlphaFoldDB" id="A0A0A9BC21"/>
<reference evidence="2" key="2">
    <citation type="journal article" date="2015" name="Data Brief">
        <title>Shoot transcriptome of the giant reed, Arundo donax.</title>
        <authorList>
            <person name="Barrero R.A."/>
            <person name="Guerrero F.D."/>
            <person name="Moolhuijzen P."/>
            <person name="Goolsby J.A."/>
            <person name="Tidwell J."/>
            <person name="Bellgard S.E."/>
            <person name="Bellgard M.I."/>
        </authorList>
    </citation>
    <scope>NUCLEOTIDE SEQUENCE</scope>
    <source>
        <tissue evidence="2">Shoot tissue taken approximately 20 cm above the soil surface</tissue>
    </source>
</reference>
<protein>
    <submittedName>
        <fullName evidence="2">Uncharacterized protein</fullName>
    </submittedName>
</protein>
<proteinExistence type="predicted"/>
<evidence type="ECO:0000313" key="2">
    <source>
        <dbReference type="EMBL" id="JAD59688.1"/>
    </source>
</evidence>
<organism evidence="2">
    <name type="scientific">Arundo donax</name>
    <name type="common">Giant reed</name>
    <name type="synonym">Donax arundinaceus</name>
    <dbReference type="NCBI Taxonomy" id="35708"/>
    <lineage>
        <taxon>Eukaryota</taxon>
        <taxon>Viridiplantae</taxon>
        <taxon>Streptophyta</taxon>
        <taxon>Embryophyta</taxon>
        <taxon>Tracheophyta</taxon>
        <taxon>Spermatophyta</taxon>
        <taxon>Magnoliopsida</taxon>
        <taxon>Liliopsida</taxon>
        <taxon>Poales</taxon>
        <taxon>Poaceae</taxon>
        <taxon>PACMAD clade</taxon>
        <taxon>Arundinoideae</taxon>
        <taxon>Arundineae</taxon>
        <taxon>Arundo</taxon>
    </lineage>
</organism>
<name>A0A0A9BC21_ARUDO</name>